<proteinExistence type="predicted"/>
<keyword evidence="1" id="KW-0732">Signal</keyword>
<keyword evidence="4" id="KW-1185">Reference proteome</keyword>
<dbReference type="Proteomes" id="UP000256269">
    <property type="component" value="Unassembled WGS sequence"/>
</dbReference>
<feature type="chain" id="PRO_5017776179" description="DUF6294 domain-containing protein" evidence="1">
    <location>
        <begin position="31"/>
        <end position="158"/>
    </location>
</feature>
<evidence type="ECO:0000256" key="1">
    <source>
        <dbReference type="SAM" id="SignalP"/>
    </source>
</evidence>
<protein>
    <recommendedName>
        <fullName evidence="2">DUF6294 domain-containing protein</fullName>
    </recommendedName>
</protein>
<accession>A0A3E0HLZ7</accession>
<feature type="signal peptide" evidence="1">
    <location>
        <begin position="1"/>
        <end position="30"/>
    </location>
</feature>
<dbReference type="InterPro" id="IPR046261">
    <property type="entry name" value="DUF6294"/>
</dbReference>
<gene>
    <name evidence="3" type="ORF">BCF44_106535</name>
</gene>
<organism evidence="3 4">
    <name type="scientific">Kutzneria buriramensis</name>
    <dbReference type="NCBI Taxonomy" id="1045776"/>
    <lineage>
        <taxon>Bacteria</taxon>
        <taxon>Bacillati</taxon>
        <taxon>Actinomycetota</taxon>
        <taxon>Actinomycetes</taxon>
        <taxon>Pseudonocardiales</taxon>
        <taxon>Pseudonocardiaceae</taxon>
        <taxon>Kutzneria</taxon>
    </lineage>
</organism>
<dbReference type="Pfam" id="PF19811">
    <property type="entry name" value="DUF6294"/>
    <property type="match status" value="1"/>
</dbReference>
<dbReference type="RefSeq" id="WP_116175972.1">
    <property type="nucleotide sequence ID" value="NZ_CP144375.1"/>
</dbReference>
<evidence type="ECO:0000313" key="4">
    <source>
        <dbReference type="Proteomes" id="UP000256269"/>
    </source>
</evidence>
<dbReference type="AlphaFoldDB" id="A0A3E0HLZ7"/>
<dbReference type="OrthoDB" id="4166632at2"/>
<dbReference type="EMBL" id="QUNO01000006">
    <property type="protein sequence ID" value="REH47370.1"/>
    <property type="molecule type" value="Genomic_DNA"/>
</dbReference>
<sequence length="158" mass="17092">MKGNFWGLNAILAITAAGAALLASIPAAQATVPTGAHPSPASPARVTSTLDEKSAVWDELHVGDCQQDNGTIVIRSDGTGDWSADTLTYHTVFGDIWHSSFDFYTTAGFHLFGVGTFDSPRMNSGNPPPRYHWGAHFLFNPADFNSIDIFKTMQHYSC</sequence>
<name>A0A3E0HLZ7_9PSEU</name>
<evidence type="ECO:0000259" key="2">
    <source>
        <dbReference type="Pfam" id="PF19811"/>
    </source>
</evidence>
<reference evidence="3 4" key="1">
    <citation type="submission" date="2018-08" db="EMBL/GenBank/DDBJ databases">
        <title>Genomic Encyclopedia of Archaeal and Bacterial Type Strains, Phase II (KMG-II): from individual species to whole genera.</title>
        <authorList>
            <person name="Goeker M."/>
        </authorList>
    </citation>
    <scope>NUCLEOTIDE SEQUENCE [LARGE SCALE GENOMIC DNA]</scope>
    <source>
        <strain evidence="3 4">DSM 45791</strain>
    </source>
</reference>
<evidence type="ECO:0000313" key="3">
    <source>
        <dbReference type="EMBL" id="REH47370.1"/>
    </source>
</evidence>
<feature type="domain" description="DUF6294" evidence="2">
    <location>
        <begin position="71"/>
        <end position="158"/>
    </location>
</feature>
<comment type="caution">
    <text evidence="3">The sequence shown here is derived from an EMBL/GenBank/DDBJ whole genome shotgun (WGS) entry which is preliminary data.</text>
</comment>